<name>A0A397TTB5_9GLOM</name>
<dbReference type="Proteomes" id="UP000266673">
    <property type="component" value="Unassembled WGS sequence"/>
</dbReference>
<keyword evidence="2" id="KW-1185">Reference proteome</keyword>
<proteinExistence type="predicted"/>
<dbReference type="OrthoDB" id="2430203at2759"/>
<reference evidence="1 2" key="1">
    <citation type="submission" date="2018-06" db="EMBL/GenBank/DDBJ databases">
        <title>Comparative genomics reveals the genomic features of Rhizophagus irregularis, R. cerebriforme, R. diaphanum and Gigaspora rosea, and their symbiotic lifestyle signature.</title>
        <authorList>
            <person name="Morin E."/>
            <person name="San Clemente H."/>
            <person name="Chen E.C.H."/>
            <person name="De La Providencia I."/>
            <person name="Hainaut M."/>
            <person name="Kuo A."/>
            <person name="Kohler A."/>
            <person name="Murat C."/>
            <person name="Tang N."/>
            <person name="Roy S."/>
            <person name="Loubradou J."/>
            <person name="Henrissat B."/>
            <person name="Grigoriev I.V."/>
            <person name="Corradi N."/>
            <person name="Roux C."/>
            <person name="Martin F.M."/>
        </authorList>
    </citation>
    <scope>NUCLEOTIDE SEQUENCE [LARGE SCALE GENOMIC DNA]</scope>
    <source>
        <strain evidence="1 2">DAOM 194757</strain>
    </source>
</reference>
<gene>
    <name evidence="1" type="ORF">C2G38_2233474</name>
</gene>
<evidence type="ECO:0000313" key="2">
    <source>
        <dbReference type="Proteomes" id="UP000266673"/>
    </source>
</evidence>
<dbReference type="AlphaFoldDB" id="A0A397TTB5"/>
<protein>
    <submittedName>
        <fullName evidence="1">Uncharacterized protein</fullName>
    </submittedName>
</protein>
<organism evidence="1 2">
    <name type="scientific">Gigaspora rosea</name>
    <dbReference type="NCBI Taxonomy" id="44941"/>
    <lineage>
        <taxon>Eukaryota</taxon>
        <taxon>Fungi</taxon>
        <taxon>Fungi incertae sedis</taxon>
        <taxon>Mucoromycota</taxon>
        <taxon>Glomeromycotina</taxon>
        <taxon>Glomeromycetes</taxon>
        <taxon>Diversisporales</taxon>
        <taxon>Gigasporaceae</taxon>
        <taxon>Gigaspora</taxon>
    </lineage>
</organism>
<dbReference type="EMBL" id="QKWP01003809">
    <property type="protein sequence ID" value="RIB00671.1"/>
    <property type="molecule type" value="Genomic_DNA"/>
</dbReference>
<accession>A0A397TTB5</accession>
<comment type="caution">
    <text evidence="1">The sequence shown here is derived from an EMBL/GenBank/DDBJ whole genome shotgun (WGS) entry which is preliminary data.</text>
</comment>
<evidence type="ECO:0000313" key="1">
    <source>
        <dbReference type="EMBL" id="RIB00671.1"/>
    </source>
</evidence>
<sequence>MFRFRFNTEPEPEPELDLRTLDQIRMDTEDHLQDVQMLQDVFITRDNIYAIVYNKMKKLIYFDKNELTSLEKWKQKLINTSGNCLF</sequence>